<evidence type="ECO:0000313" key="3">
    <source>
        <dbReference type="Proteomes" id="UP000237947"/>
    </source>
</evidence>
<dbReference type="PANTHER" id="PTHR30175:SF1">
    <property type="entry name" value="PTS SYSTEM ARBUTIN-, CELLOBIOSE-, AND SALICIN-SPECIFIC EIIBC COMPONENT-RELATED"/>
    <property type="match status" value="1"/>
</dbReference>
<dbReference type="GO" id="GO:0009401">
    <property type="term" value="P:phosphoenolpyruvate-dependent sugar phosphotransferase system"/>
    <property type="evidence" value="ECO:0007669"/>
    <property type="project" value="TreeGrafter"/>
</dbReference>
<dbReference type="OrthoDB" id="6594574at2"/>
<gene>
    <name evidence="2" type="ORF">C5Q98_05505</name>
</gene>
<feature type="transmembrane region" description="Helical" evidence="1">
    <location>
        <begin position="402"/>
        <end position="425"/>
    </location>
</feature>
<dbReference type="GO" id="GO:0015771">
    <property type="term" value="P:trehalose transport"/>
    <property type="evidence" value="ECO:0007669"/>
    <property type="project" value="TreeGrafter"/>
</dbReference>
<dbReference type="GO" id="GO:0005886">
    <property type="term" value="C:plasma membrane"/>
    <property type="evidence" value="ECO:0007669"/>
    <property type="project" value="TreeGrafter"/>
</dbReference>
<feature type="transmembrane region" description="Helical" evidence="1">
    <location>
        <begin position="245"/>
        <end position="263"/>
    </location>
</feature>
<feature type="transmembrane region" description="Helical" evidence="1">
    <location>
        <begin position="359"/>
        <end position="382"/>
    </location>
</feature>
<dbReference type="GO" id="GO:0090589">
    <property type="term" value="F:protein-phosphocysteine-trehalose phosphotransferase system transporter activity"/>
    <property type="evidence" value="ECO:0007669"/>
    <property type="project" value="TreeGrafter"/>
</dbReference>
<feature type="transmembrane region" description="Helical" evidence="1">
    <location>
        <begin position="326"/>
        <end position="347"/>
    </location>
</feature>
<dbReference type="Proteomes" id="UP000237947">
    <property type="component" value="Chromosome"/>
</dbReference>
<feature type="transmembrane region" description="Helical" evidence="1">
    <location>
        <begin position="461"/>
        <end position="482"/>
    </location>
</feature>
<feature type="transmembrane region" description="Helical" evidence="1">
    <location>
        <begin position="275"/>
        <end position="306"/>
    </location>
</feature>
<dbReference type="KEGG" id="fsa:C5Q98_05505"/>
<keyword evidence="1" id="KW-1133">Transmembrane helix</keyword>
<reference evidence="3" key="1">
    <citation type="submission" date="2018-02" db="EMBL/GenBank/DDBJ databases">
        <authorList>
            <person name="Holder M.E."/>
            <person name="Ajami N.J."/>
            <person name="Petrosino J.F."/>
        </authorList>
    </citation>
    <scope>NUCLEOTIDE SEQUENCE [LARGE SCALE GENOMIC DNA]</scope>
    <source>
        <strain evidence="3">CCUG 47711</strain>
    </source>
</reference>
<dbReference type="InterPro" id="IPR050558">
    <property type="entry name" value="PTS_Sugar-Specific_Components"/>
</dbReference>
<proteinExistence type="predicted"/>
<organism evidence="2 3">
    <name type="scientific">Fastidiosipila sanguinis</name>
    <dbReference type="NCBI Taxonomy" id="236753"/>
    <lineage>
        <taxon>Bacteria</taxon>
        <taxon>Bacillati</taxon>
        <taxon>Bacillota</taxon>
        <taxon>Clostridia</taxon>
        <taxon>Eubacteriales</taxon>
        <taxon>Oscillospiraceae</taxon>
        <taxon>Fastidiosipila</taxon>
    </lineage>
</organism>
<dbReference type="EMBL" id="CP027226">
    <property type="protein sequence ID" value="AVM42699.1"/>
    <property type="molecule type" value="Genomic_DNA"/>
</dbReference>
<keyword evidence="2" id="KW-0813">Transport</keyword>
<dbReference type="RefSeq" id="WP_106012651.1">
    <property type="nucleotide sequence ID" value="NZ_CP027226.1"/>
</dbReference>
<keyword evidence="1" id="KW-0812">Transmembrane</keyword>
<accession>A0A2S0KNX1</accession>
<dbReference type="PANTHER" id="PTHR30175">
    <property type="entry name" value="PHOSPHOTRANSFERASE SYSTEM TRANSPORT PROTEIN"/>
    <property type="match status" value="1"/>
</dbReference>
<protein>
    <submittedName>
        <fullName evidence="2">PTS sugar transporter</fullName>
    </submittedName>
</protein>
<feature type="transmembrane region" description="Helical" evidence="1">
    <location>
        <begin position="205"/>
        <end position="225"/>
    </location>
</feature>
<evidence type="ECO:0000256" key="1">
    <source>
        <dbReference type="SAM" id="Phobius"/>
    </source>
</evidence>
<keyword evidence="2" id="KW-0762">Sugar transport</keyword>
<keyword evidence="3" id="KW-1185">Reference proteome</keyword>
<sequence>MSKKIAIVGSSGGNLYSQGGNDPQKLLGEIKTQAEAANLELGYVQFIAASTSFDNISSKAKVDLYTLDDNGEISVLVSDSLENINNAVKELDAKLAKLISDSKIDALVSVSSDPNSNNKKSLEAAKAKQIPVAGSGGSSMGVYEASGCNVVSSTGTTGTNSRTRAIAYISAIAKSLGEKYRPQIGTASSGEAGGSVWKRINIRGIMFSAMPAFIAMALMIALGQISGVNEWLVAVTGNEQASFSAISSTIIGLLPIILAGLGAKQISGFDEVGLVAGIIAGSLSTGGGVLGGLATGIIAGLIVYYVEVICLRNKVPTTTSNLLAGALGGLLAGFIGMFVISPVAAFLGNGIRDIIDQILAYNSTLAGLFVGAVIWFAIIGGVYHAAILPIVLLEMESTGFSFLGAIDLVGLVCVSAGITLANIVFPREKGGRAAAIPGFTVNMCFGTFVEAAYPYMFGNKLVFATAIISAALGGAMVGMFDIKSTAYVPTFVAPGLTNNKAVQLVITMLVTIAVAFVLTSWANLRAKRLIKDEAK</sequence>
<keyword evidence="1" id="KW-0472">Membrane</keyword>
<feature type="transmembrane region" description="Helical" evidence="1">
    <location>
        <begin position="502"/>
        <end position="522"/>
    </location>
</feature>
<evidence type="ECO:0000313" key="2">
    <source>
        <dbReference type="EMBL" id="AVM42699.1"/>
    </source>
</evidence>
<name>A0A2S0KNX1_9FIRM</name>
<dbReference type="AlphaFoldDB" id="A0A2S0KNX1"/>